<evidence type="ECO:0000259" key="1">
    <source>
        <dbReference type="Pfam" id="PF04765"/>
    </source>
</evidence>
<organism evidence="2 3">
    <name type="scientific">Thalassobacterium maritimum</name>
    <dbReference type="NCBI Taxonomy" id="3041265"/>
    <lineage>
        <taxon>Bacteria</taxon>
        <taxon>Pseudomonadati</taxon>
        <taxon>Verrucomicrobiota</taxon>
        <taxon>Opitutia</taxon>
        <taxon>Puniceicoccales</taxon>
        <taxon>Coraliomargaritaceae</taxon>
        <taxon>Thalassobacterium</taxon>
    </lineage>
</organism>
<dbReference type="Pfam" id="PF04765">
    <property type="entry name" value="TOD1_MUCI70"/>
    <property type="match status" value="1"/>
</dbReference>
<name>A0ABU1AZH7_9BACT</name>
<accession>A0ABU1AZH7</accession>
<protein>
    <submittedName>
        <fullName evidence="2">DUF616 domain-containing protein</fullName>
    </submittedName>
</protein>
<evidence type="ECO:0000313" key="3">
    <source>
        <dbReference type="Proteomes" id="UP001225316"/>
    </source>
</evidence>
<evidence type="ECO:0000313" key="2">
    <source>
        <dbReference type="EMBL" id="MDQ8208550.1"/>
    </source>
</evidence>
<comment type="caution">
    <text evidence="2">The sequence shown here is derived from an EMBL/GenBank/DDBJ whole genome shotgun (WGS) entry which is preliminary data.</text>
</comment>
<dbReference type="EMBL" id="JARXHW010000033">
    <property type="protein sequence ID" value="MDQ8208550.1"/>
    <property type="molecule type" value="Genomic_DNA"/>
</dbReference>
<proteinExistence type="predicted"/>
<dbReference type="RefSeq" id="WP_308951170.1">
    <property type="nucleotide sequence ID" value="NZ_JARXHW010000033.1"/>
</dbReference>
<gene>
    <name evidence="2" type="ORF">QEH52_13580</name>
</gene>
<dbReference type="Proteomes" id="UP001225316">
    <property type="component" value="Unassembled WGS sequence"/>
</dbReference>
<dbReference type="InterPro" id="IPR048354">
    <property type="entry name" value="TOD1_MUCI70_glycTrfase_dom"/>
</dbReference>
<feature type="domain" description="TOD1/MUCI70 glycosyltransferase-like" evidence="1">
    <location>
        <begin position="54"/>
        <end position="200"/>
    </location>
</feature>
<reference evidence="2 3" key="1">
    <citation type="submission" date="2023-04" db="EMBL/GenBank/DDBJ databases">
        <title>A novel bacteria isolated from coastal sediment.</title>
        <authorList>
            <person name="Liu X.-J."/>
            <person name="Du Z.-J."/>
        </authorList>
    </citation>
    <scope>NUCLEOTIDE SEQUENCE [LARGE SCALE GENOMIC DNA]</scope>
    <source>
        <strain evidence="2 3">SDUM461003</strain>
    </source>
</reference>
<sequence>MLKIAIYTAIVDAYDAACHLGEDGPIDGIDFFCFSDRSIQLPTAVSFKPLTRTHKDPTRDARNIKINGYRQFNDYDWVIWVDANCKINAKAIRAHLLACTTASAPIHVFSHDVRDCLFDEAQWAFSQAVDSPAIVSAQVNRYFKEGMPKKFGLANTNLLARQPRQASVHAFSDTWWHELSRGSRRDQLSFDYVRWKQSTRVDYFPGLWFNSKFCVRVGEHARPTKAASFNMIMLTEWCRRVVKANNLFREVLYQD</sequence>
<keyword evidence="3" id="KW-1185">Reference proteome</keyword>